<protein>
    <submittedName>
        <fullName evidence="3">Sugar phosphate isomerase/epimerase</fullName>
    </submittedName>
</protein>
<dbReference type="SUPFAM" id="SSF51658">
    <property type="entry name" value="Xylose isomerase-like"/>
    <property type="match status" value="1"/>
</dbReference>
<dbReference type="Proteomes" id="UP000704529">
    <property type="component" value="Unassembled WGS sequence"/>
</dbReference>
<evidence type="ECO:0000313" key="3">
    <source>
        <dbReference type="EMBL" id="MBN3557005.1"/>
    </source>
</evidence>
<dbReference type="Gene3D" id="3.20.20.150">
    <property type="entry name" value="Divalent-metal-dependent TIM barrel enzymes"/>
    <property type="match status" value="1"/>
</dbReference>
<dbReference type="PANTHER" id="PTHR12110">
    <property type="entry name" value="HYDROXYPYRUVATE ISOMERASE"/>
    <property type="match status" value="1"/>
</dbReference>
<comment type="caution">
    <text evidence="3">The sequence shown here is derived from an EMBL/GenBank/DDBJ whole genome shotgun (WGS) entry which is preliminary data.</text>
</comment>
<organism evidence="3 5">
    <name type="scientific">Sphingomonas yabuuchiae</name>
    <dbReference type="NCBI Taxonomy" id="172044"/>
    <lineage>
        <taxon>Bacteria</taxon>
        <taxon>Pseudomonadati</taxon>
        <taxon>Pseudomonadota</taxon>
        <taxon>Alphaproteobacteria</taxon>
        <taxon>Sphingomonadales</taxon>
        <taxon>Sphingomonadaceae</taxon>
        <taxon>Sphingomonas</taxon>
    </lineage>
</organism>
<accession>A0AA41DED3</accession>
<gene>
    <name evidence="2" type="ORF">GGQ89_003666</name>
    <name evidence="3" type="ORF">JYA60_01990</name>
</gene>
<evidence type="ECO:0000313" key="5">
    <source>
        <dbReference type="Proteomes" id="UP000704529"/>
    </source>
</evidence>
<name>A0AA41DED3_9SPHN</name>
<dbReference type="PANTHER" id="PTHR12110:SF21">
    <property type="entry name" value="XYLOSE ISOMERASE-LIKE TIM BARREL DOMAIN-CONTAINING PROTEIN"/>
    <property type="match status" value="1"/>
</dbReference>
<proteinExistence type="predicted"/>
<dbReference type="Pfam" id="PF01261">
    <property type="entry name" value="AP_endonuc_2"/>
    <property type="match status" value="1"/>
</dbReference>
<dbReference type="InterPro" id="IPR036237">
    <property type="entry name" value="Xyl_isomerase-like_sf"/>
</dbReference>
<feature type="domain" description="Xylose isomerase-like TIM barrel" evidence="1">
    <location>
        <begin position="22"/>
        <end position="255"/>
    </location>
</feature>
<dbReference type="EMBL" id="JACHNX010000028">
    <property type="protein sequence ID" value="MBB4611419.1"/>
    <property type="molecule type" value="Genomic_DNA"/>
</dbReference>
<dbReference type="Proteomes" id="UP000584663">
    <property type="component" value="Unassembled WGS sequence"/>
</dbReference>
<evidence type="ECO:0000259" key="1">
    <source>
        <dbReference type="Pfam" id="PF01261"/>
    </source>
</evidence>
<evidence type="ECO:0000313" key="4">
    <source>
        <dbReference type="Proteomes" id="UP000584663"/>
    </source>
</evidence>
<reference evidence="2 4" key="1">
    <citation type="submission" date="2020-08" db="EMBL/GenBank/DDBJ databases">
        <title>Genomic Encyclopedia of Type Strains, Phase IV (KMG-IV): sequencing the most valuable type-strain genomes for metagenomic binning, comparative biology and taxonomic classification.</title>
        <authorList>
            <person name="Goeker M."/>
        </authorList>
    </citation>
    <scope>NUCLEOTIDE SEQUENCE [LARGE SCALE GENOMIC DNA]</scope>
    <source>
        <strain evidence="2 4">DSM 14562</strain>
    </source>
</reference>
<dbReference type="RefSeq" id="WP_184106704.1">
    <property type="nucleotide sequence ID" value="NZ_JACHNX010000028.1"/>
</dbReference>
<sequence>MKLAISNIAWAPEDASTVYRLMHDRGVQGLEIAPALAFPGEDDPFVPSLSALRAFRAELAAFDISAISVQSLLFGVTGARLFGDLEEQRQFHAAMMRAIGFAERLEIGNLVFGSPANRCYPESLSEQQATGYAIDVFRDLGNAALKGGATLSIEPNPAAYGTNFLTTVSAAARFVNEIGHPGIGLNFDIGAAIMNGETDIGALAAASGNRVTHTHLSEPQLAPAPADVGRTREVVTALSKSGYDGWFSIEMRRPAEGGLAIVDAALGRGVEAISSMRSLHDA</sequence>
<reference evidence="3" key="2">
    <citation type="submission" date="2021-01" db="EMBL/GenBank/DDBJ databases">
        <title>Genome Sequencing of Type Strains.</title>
        <authorList>
            <person name="Lemaire J.F."/>
            <person name="Inderbitzin P."/>
            <person name="Collins S.B."/>
            <person name="Wespe N."/>
            <person name="Knight-Connoni V."/>
        </authorList>
    </citation>
    <scope>NUCLEOTIDE SEQUENCE</scope>
    <source>
        <strain evidence="3">DSM 14562</strain>
    </source>
</reference>
<dbReference type="GO" id="GO:0016853">
    <property type="term" value="F:isomerase activity"/>
    <property type="evidence" value="ECO:0007669"/>
    <property type="project" value="UniProtKB-KW"/>
</dbReference>
<dbReference type="InterPro" id="IPR013022">
    <property type="entry name" value="Xyl_isomerase-like_TIM-brl"/>
</dbReference>
<dbReference type="InterPro" id="IPR050312">
    <property type="entry name" value="IolE/XylAMocC-like"/>
</dbReference>
<keyword evidence="4" id="KW-1185">Reference proteome</keyword>
<dbReference type="AlphaFoldDB" id="A0AA41DED3"/>
<evidence type="ECO:0000313" key="2">
    <source>
        <dbReference type="EMBL" id="MBB4611419.1"/>
    </source>
</evidence>
<keyword evidence="3" id="KW-0413">Isomerase</keyword>
<dbReference type="EMBL" id="JAFHKU010000096">
    <property type="protein sequence ID" value="MBN3557005.1"/>
    <property type="molecule type" value="Genomic_DNA"/>
</dbReference>